<evidence type="ECO:0000313" key="1">
    <source>
        <dbReference type="EMBL" id="KAK7437015.1"/>
    </source>
</evidence>
<dbReference type="EMBL" id="JBANRG010000089">
    <property type="protein sequence ID" value="KAK7437015.1"/>
    <property type="molecule type" value="Genomic_DNA"/>
</dbReference>
<evidence type="ECO:0000313" key="2">
    <source>
        <dbReference type="EMBL" id="KAK7463343.1"/>
    </source>
</evidence>
<gene>
    <name evidence="2" type="ORF">VKT23_006699</name>
    <name evidence="1" type="ORF">VKT23_018830</name>
</gene>
<comment type="caution">
    <text evidence="1">The sequence shown here is derived from an EMBL/GenBank/DDBJ whole genome shotgun (WGS) entry which is preliminary data.</text>
</comment>
<keyword evidence="3" id="KW-1185">Reference proteome</keyword>
<name>A0ABR1IN47_9AGAR</name>
<evidence type="ECO:0000313" key="3">
    <source>
        <dbReference type="Proteomes" id="UP001498398"/>
    </source>
</evidence>
<sequence length="83" mass="9334">MEEDDGVSLPEPELILLMVESRRLLADLQPKLSSFGLVAHLDSERDSTSEDWVQFFASDAEPGLRALEEEGLKLVLDLNCFKK</sequence>
<reference evidence="1 3" key="1">
    <citation type="submission" date="2024-01" db="EMBL/GenBank/DDBJ databases">
        <title>A draft genome for the cacao thread blight pathogen Marasmiellus scandens.</title>
        <authorList>
            <person name="Baruah I.K."/>
            <person name="Leung J."/>
            <person name="Bukari Y."/>
            <person name="Amoako-Attah I."/>
            <person name="Meinhardt L.W."/>
            <person name="Bailey B.A."/>
            <person name="Cohen S.P."/>
        </authorList>
    </citation>
    <scope>NUCLEOTIDE SEQUENCE [LARGE SCALE GENOMIC DNA]</scope>
    <source>
        <strain evidence="1 3">GH-19</strain>
    </source>
</reference>
<accession>A0ABR1IN47</accession>
<dbReference type="EMBL" id="JBANRG010000009">
    <property type="protein sequence ID" value="KAK7463343.1"/>
    <property type="molecule type" value="Genomic_DNA"/>
</dbReference>
<proteinExistence type="predicted"/>
<dbReference type="Proteomes" id="UP001498398">
    <property type="component" value="Unassembled WGS sequence"/>
</dbReference>
<protein>
    <submittedName>
        <fullName evidence="1">Uncharacterized protein</fullName>
    </submittedName>
</protein>
<organism evidence="1 3">
    <name type="scientific">Marasmiellus scandens</name>
    <dbReference type="NCBI Taxonomy" id="2682957"/>
    <lineage>
        <taxon>Eukaryota</taxon>
        <taxon>Fungi</taxon>
        <taxon>Dikarya</taxon>
        <taxon>Basidiomycota</taxon>
        <taxon>Agaricomycotina</taxon>
        <taxon>Agaricomycetes</taxon>
        <taxon>Agaricomycetidae</taxon>
        <taxon>Agaricales</taxon>
        <taxon>Marasmiineae</taxon>
        <taxon>Omphalotaceae</taxon>
        <taxon>Marasmiellus</taxon>
    </lineage>
</organism>